<dbReference type="OrthoDB" id="5166384at2"/>
<dbReference type="PANTHER" id="PTHR43649">
    <property type="entry name" value="ARABINOSE-BINDING PROTEIN-RELATED"/>
    <property type="match status" value="1"/>
</dbReference>
<dbReference type="Gene3D" id="3.40.190.10">
    <property type="entry name" value="Periplasmic binding protein-like II"/>
    <property type="match status" value="2"/>
</dbReference>
<name>A0A4Q7WNS5_9ACTN</name>
<dbReference type="InterPro" id="IPR006311">
    <property type="entry name" value="TAT_signal"/>
</dbReference>
<evidence type="ECO:0000313" key="3">
    <source>
        <dbReference type="Proteomes" id="UP000292027"/>
    </source>
</evidence>
<comment type="caution">
    <text evidence="2">The sequence shown here is derived from an EMBL/GenBank/DDBJ whole genome shotgun (WGS) entry which is preliminary data.</text>
</comment>
<organism evidence="2 3">
    <name type="scientific">Kribbella rubisoli</name>
    <dbReference type="NCBI Taxonomy" id="3075929"/>
    <lineage>
        <taxon>Bacteria</taxon>
        <taxon>Bacillati</taxon>
        <taxon>Actinomycetota</taxon>
        <taxon>Actinomycetes</taxon>
        <taxon>Propionibacteriales</taxon>
        <taxon>Kribbellaceae</taxon>
        <taxon>Kribbella</taxon>
    </lineage>
</organism>
<dbReference type="RefSeq" id="WP_130447838.1">
    <property type="nucleotide sequence ID" value="NZ_SHKR01000015.1"/>
</dbReference>
<accession>A0A4Q7WNS5</accession>
<protein>
    <submittedName>
        <fullName evidence="2">Aldouronate transport system substrate-binding protein</fullName>
    </submittedName>
</protein>
<evidence type="ECO:0000313" key="2">
    <source>
        <dbReference type="EMBL" id="RZU11388.1"/>
    </source>
</evidence>
<sequence length="525" mass="56326">MNNHTPAQIGRRGFLRAGAGVAGLALLGSAGCSSKSGDSGNAAGNSALDYYYQPSMLSPDAYAVDLMQKTFDIKFATVYALSMADYTTKFQANLAQGKIPDAMAINGPDMLQKFAQQGAFAEVSVDEIRQSMPKYAAGIDQHVPAAWTTCLYNGKNYGFPGIGQPNSALSSFSEWRTDLLEKAGVSGVPDTLEQYESAFAALKKTGVYGMSTNGQSYASAFMTIFGAYGVLPMQWQLFDGKVANAAVRPETKQALELLASWYKQGYIDPECMGPDPSPKFVAGKVAMWDYGGPVDIDPTNQSGRLYAVRQTNPKGTIAFGLPPLGPGGRGSWTYGTAGWPVTFGPQAAKDKGKLREVLKIWDTIWSDNQLATKLAIGTEGTMYKLTDATKGLAGGWQWIGKYVDPVARQADGFNNYGTPFIGAPNWDIATQLALPKLSDRVLVQTYGKYGHADVFQNPMTVPGSGEYMAALQSLKIKAFSQIITGASPLSSFEDFVSQWNAQGGSKLEKAANDLYEQTAGGKPHK</sequence>
<gene>
    <name evidence="2" type="ORF">EV645_6555</name>
</gene>
<dbReference type="PROSITE" id="PS51318">
    <property type="entry name" value="TAT"/>
    <property type="match status" value="1"/>
</dbReference>
<keyword evidence="1" id="KW-0732">Signal</keyword>
<evidence type="ECO:0000256" key="1">
    <source>
        <dbReference type="ARBA" id="ARBA00022729"/>
    </source>
</evidence>
<keyword evidence="3" id="KW-1185">Reference proteome</keyword>
<reference evidence="2 3" key="1">
    <citation type="journal article" date="2015" name="Stand. Genomic Sci.">
        <title>Genomic Encyclopedia of Bacterial and Archaeal Type Strains, Phase III: the genomes of soil and plant-associated and newly described type strains.</title>
        <authorList>
            <person name="Whitman W.B."/>
            <person name="Woyke T."/>
            <person name="Klenk H.P."/>
            <person name="Zhou Y."/>
            <person name="Lilburn T.G."/>
            <person name="Beck B.J."/>
            <person name="De Vos P."/>
            <person name="Vandamme P."/>
            <person name="Eisen J.A."/>
            <person name="Garrity G."/>
            <person name="Hugenholtz P."/>
            <person name="Kyrpides N.C."/>
        </authorList>
    </citation>
    <scope>NUCLEOTIDE SEQUENCE [LARGE SCALE GENOMIC DNA]</scope>
    <source>
        <strain evidence="2 3">VKM Ac-2540</strain>
    </source>
</reference>
<dbReference type="AlphaFoldDB" id="A0A4Q7WNS5"/>
<proteinExistence type="predicted"/>
<dbReference type="EMBL" id="SHKR01000015">
    <property type="protein sequence ID" value="RZU11388.1"/>
    <property type="molecule type" value="Genomic_DNA"/>
</dbReference>
<dbReference type="Proteomes" id="UP000292027">
    <property type="component" value="Unassembled WGS sequence"/>
</dbReference>
<dbReference type="SUPFAM" id="SSF53850">
    <property type="entry name" value="Periplasmic binding protein-like II"/>
    <property type="match status" value="1"/>
</dbReference>
<dbReference type="InterPro" id="IPR050490">
    <property type="entry name" value="Bact_solute-bd_prot1"/>
</dbReference>
<dbReference type="PANTHER" id="PTHR43649:SF33">
    <property type="entry name" value="POLYGALACTURONAN_RHAMNOGALACTURONAN-BINDING PROTEIN YTCQ"/>
    <property type="match status" value="1"/>
</dbReference>